<dbReference type="EMBL" id="CP009498">
    <property type="protein sequence ID" value="AKL97923.1"/>
    <property type="molecule type" value="Genomic_DNA"/>
</dbReference>
<dbReference type="GO" id="GO:0009244">
    <property type="term" value="P:lipopolysaccharide core region biosynthetic process"/>
    <property type="evidence" value="ECO:0007669"/>
    <property type="project" value="TreeGrafter"/>
</dbReference>
<dbReference type="GO" id="GO:0008713">
    <property type="term" value="F:ADP-heptose-lipopolysaccharide heptosyltransferase activity"/>
    <property type="evidence" value="ECO:0007669"/>
    <property type="project" value="TreeGrafter"/>
</dbReference>
<dbReference type="Proteomes" id="UP000035337">
    <property type="component" value="Chromosome"/>
</dbReference>
<dbReference type="Pfam" id="PF01075">
    <property type="entry name" value="Glyco_transf_9"/>
    <property type="match status" value="1"/>
</dbReference>
<dbReference type="Gene3D" id="3.40.50.2000">
    <property type="entry name" value="Glycogen Phosphorylase B"/>
    <property type="match status" value="2"/>
</dbReference>
<dbReference type="RefSeq" id="WP_052570378.1">
    <property type="nucleotide sequence ID" value="NZ_CP009498.1"/>
</dbReference>
<organism evidence="4 5">
    <name type="scientific">Endomicrobium proavitum</name>
    <dbReference type="NCBI Taxonomy" id="1408281"/>
    <lineage>
        <taxon>Bacteria</taxon>
        <taxon>Pseudomonadati</taxon>
        <taxon>Elusimicrobiota</taxon>
        <taxon>Endomicrobiia</taxon>
        <taxon>Endomicrobiales</taxon>
        <taxon>Endomicrobiaceae</taxon>
        <taxon>Endomicrobium</taxon>
    </lineage>
</organism>
<keyword evidence="2 4" id="KW-0808">Transferase</keyword>
<dbReference type="AlphaFoldDB" id="A0A0G3WHV4"/>
<proteinExistence type="predicted"/>
<keyword evidence="1" id="KW-0328">Glycosyltransferase</keyword>
<evidence type="ECO:0000259" key="3">
    <source>
        <dbReference type="Pfam" id="PF04028"/>
    </source>
</evidence>
<dbReference type="PANTHER" id="PTHR30160:SF1">
    <property type="entry name" value="LIPOPOLYSACCHARIDE 1,2-N-ACETYLGLUCOSAMINETRANSFERASE-RELATED"/>
    <property type="match status" value="1"/>
</dbReference>
<dbReference type="InterPro" id="IPR002201">
    <property type="entry name" value="Glyco_trans_9"/>
</dbReference>
<evidence type="ECO:0000256" key="1">
    <source>
        <dbReference type="ARBA" id="ARBA00022676"/>
    </source>
</evidence>
<dbReference type="GO" id="GO:0005829">
    <property type="term" value="C:cytosol"/>
    <property type="evidence" value="ECO:0007669"/>
    <property type="project" value="TreeGrafter"/>
</dbReference>
<dbReference type="CDD" id="cd03789">
    <property type="entry name" value="GT9_LPS_heptosyltransferase"/>
    <property type="match status" value="1"/>
</dbReference>
<reference evidence="4 5" key="1">
    <citation type="submission" date="2014-09" db="EMBL/GenBank/DDBJ databases">
        <title>Complete genome sequence of Endomicrobium proavitum.</title>
        <authorList>
            <person name="Zheng H."/>
        </authorList>
    </citation>
    <scope>NUCLEOTIDE SEQUENCE [LARGE SCALE GENOMIC DNA]</scope>
    <source>
        <strain evidence="4 5">Rsa215</strain>
    </source>
</reference>
<gene>
    <name evidence="4" type="primary">waaQ</name>
    <name evidence="4" type="ORF">Epro_0544</name>
</gene>
<evidence type="ECO:0000256" key="2">
    <source>
        <dbReference type="ARBA" id="ARBA00022679"/>
    </source>
</evidence>
<evidence type="ECO:0000313" key="4">
    <source>
        <dbReference type="EMBL" id="AKL97923.1"/>
    </source>
</evidence>
<dbReference type="PANTHER" id="PTHR30160">
    <property type="entry name" value="TETRAACYLDISACCHARIDE 4'-KINASE-RELATED"/>
    <property type="match status" value="1"/>
</dbReference>
<keyword evidence="5" id="KW-1185">Reference proteome</keyword>
<dbReference type="STRING" id="1408281.Epro_0544"/>
<dbReference type="Pfam" id="PF04028">
    <property type="entry name" value="DUF374"/>
    <property type="match status" value="1"/>
</dbReference>
<dbReference type="InterPro" id="IPR051199">
    <property type="entry name" value="LPS_LOS_Heptosyltrfase"/>
</dbReference>
<name>A0A0G3WHV4_9BACT</name>
<dbReference type="CDD" id="cd07983">
    <property type="entry name" value="LPLAT_DUF374-like"/>
    <property type="match status" value="1"/>
</dbReference>
<dbReference type="InterPro" id="IPR007172">
    <property type="entry name" value="DUF374"/>
</dbReference>
<dbReference type="KEGG" id="epo:Epro_0544"/>
<evidence type="ECO:0000313" key="5">
    <source>
        <dbReference type="Proteomes" id="UP000035337"/>
    </source>
</evidence>
<feature type="domain" description="DUF374" evidence="3">
    <location>
        <begin position="53"/>
        <end position="118"/>
    </location>
</feature>
<accession>A0A0G3WHV4</accession>
<dbReference type="OrthoDB" id="9797795at2"/>
<sequence>MKNKIISGVVFLVVWLFDKTVRKKFINGRPYASEPSLYPFWHGTSLQMVMNNQKSGIVIMTSLSKDGDLISSLVKSFGFDTVRGSSSRGAEKALKEMVRLALEGKKLAYAADGPRGPYHKLKSGIIYTAQKSGLPIYPVATCPKRKITLRSWDRTEIPIPFTKVIQIYSAPIYVKPEDDIEQKRVEVENELNKIFEFVSSAYWQKDISRYLSLNPSAKILIVQPSRIGDIIFALPTLAAIKRKYPHAKISWIVDERCYEILEGNPLLDKIFIWDRTKRSLGYYKKLRKSLRNERFDLSIDLHGLAKSAMLVKLAGAKFKIASSSTNGMREFSRFFSKEIKNTNAQAHCIDRHLETAKYLQCDGKIEYPIYIPEHAYESVKVKLENKGVDIKNIIAMHAGGGWTSRRWAAVKFGQLAEKLNKEFGADIILIGGKEGGLSEKGLSEDILSSSKVKITDMTGEFTLKELCAFFKLCKVFVGNEAGPMHIATALNIPSVAILGPTNAKRTGPYAGGNTQIIQHKFSCQPCRNRSCKNPVCMHDIGVEEVFEAVKNTYGRLEV</sequence>
<protein>
    <submittedName>
        <fullName evidence="4">Putative lipopolysaccharide heptosyltransferase II</fullName>
    </submittedName>
</protein>
<dbReference type="SUPFAM" id="SSF53756">
    <property type="entry name" value="UDP-Glycosyltransferase/glycogen phosphorylase"/>
    <property type="match status" value="1"/>
</dbReference>